<evidence type="ECO:0000313" key="1">
    <source>
        <dbReference type="EMBL" id="CAH3037651.1"/>
    </source>
</evidence>
<dbReference type="PANTHER" id="PTHR31424:SF3">
    <property type="entry name" value="RING-TYPE DOMAIN-CONTAINING PROTEIN"/>
    <property type="match status" value="1"/>
</dbReference>
<dbReference type="PANTHER" id="PTHR31424">
    <property type="entry name" value="PROTEIN CBG23806"/>
    <property type="match status" value="1"/>
</dbReference>
<accession>A0AAU9VTI3</accession>
<name>A0AAU9VTI3_9CNID</name>
<gene>
    <name evidence="1" type="ORF">PMEA_00022277</name>
</gene>
<dbReference type="Proteomes" id="UP001159428">
    <property type="component" value="Unassembled WGS sequence"/>
</dbReference>
<protein>
    <submittedName>
        <fullName evidence="1">Uncharacterized protein</fullName>
    </submittedName>
</protein>
<comment type="caution">
    <text evidence="1">The sequence shown here is derived from an EMBL/GenBank/DDBJ whole genome shotgun (WGS) entry which is preliminary data.</text>
</comment>
<proteinExistence type="predicted"/>
<evidence type="ECO:0000313" key="2">
    <source>
        <dbReference type="Proteomes" id="UP001159428"/>
    </source>
</evidence>
<sequence length="193" mass="22177">MTQKSNYILLACALLQKQDEVMSAKGNHTIAVVNGSEKYETLQASFKTTFSEINSLIDKGTIIVGGQEVKLEFFLGRDYKFLLTVMGLKGATSLYACLWCKIHKDKRWETDKHFHHFNSPPMMRTLLEIKELVKKGKGDYCCVKVPLYIDLDHVIVDELHLLLHVMDVMLDNIITEVIDWDKDEDLEKISKEP</sequence>
<organism evidence="1 2">
    <name type="scientific">Pocillopora meandrina</name>
    <dbReference type="NCBI Taxonomy" id="46732"/>
    <lineage>
        <taxon>Eukaryota</taxon>
        <taxon>Metazoa</taxon>
        <taxon>Cnidaria</taxon>
        <taxon>Anthozoa</taxon>
        <taxon>Hexacorallia</taxon>
        <taxon>Scleractinia</taxon>
        <taxon>Astrocoeniina</taxon>
        <taxon>Pocilloporidae</taxon>
        <taxon>Pocillopora</taxon>
    </lineage>
</organism>
<reference evidence="1 2" key="1">
    <citation type="submission" date="2022-05" db="EMBL/GenBank/DDBJ databases">
        <authorList>
            <consortium name="Genoscope - CEA"/>
            <person name="William W."/>
        </authorList>
    </citation>
    <scope>NUCLEOTIDE SEQUENCE [LARGE SCALE GENOMIC DNA]</scope>
</reference>
<dbReference type="EMBL" id="CALNXJ010000004">
    <property type="protein sequence ID" value="CAH3037651.1"/>
    <property type="molecule type" value="Genomic_DNA"/>
</dbReference>
<dbReference type="AlphaFoldDB" id="A0AAU9VTI3"/>
<keyword evidence="2" id="KW-1185">Reference proteome</keyword>